<dbReference type="EMBL" id="FOMJ01000001">
    <property type="protein sequence ID" value="SFD05417.1"/>
    <property type="molecule type" value="Genomic_DNA"/>
</dbReference>
<dbReference type="SUPFAM" id="SSF82866">
    <property type="entry name" value="Multidrug efflux transporter AcrB transmembrane domain"/>
    <property type="match status" value="2"/>
</dbReference>
<dbReference type="STRING" id="1123397.SAMN05660831_00629"/>
<feature type="transmembrane region" description="Helical" evidence="1">
    <location>
        <begin position="388"/>
        <end position="408"/>
    </location>
</feature>
<dbReference type="PANTHER" id="PTHR32063">
    <property type="match status" value="1"/>
</dbReference>
<feature type="transmembrane region" description="Helical" evidence="1">
    <location>
        <begin position="966"/>
        <end position="991"/>
    </location>
</feature>
<keyword evidence="1" id="KW-0472">Membrane</keyword>
<dbReference type="RefSeq" id="WP_093427267.1">
    <property type="nucleotide sequence ID" value="NZ_FOMJ01000001.1"/>
</dbReference>
<keyword evidence="3" id="KW-1185">Reference proteome</keyword>
<evidence type="ECO:0000313" key="3">
    <source>
        <dbReference type="Proteomes" id="UP000198611"/>
    </source>
</evidence>
<protein>
    <submittedName>
        <fullName evidence="2">Multidrug efflux pump subunit AcrB</fullName>
    </submittedName>
</protein>
<dbReference type="SUPFAM" id="SSF82714">
    <property type="entry name" value="Multidrug efflux transporter AcrB TolC docking domain, DN and DC subdomains"/>
    <property type="match status" value="2"/>
</dbReference>
<proteinExistence type="predicted"/>
<keyword evidence="1" id="KW-1133">Transmembrane helix</keyword>
<reference evidence="2 3" key="1">
    <citation type="submission" date="2016-10" db="EMBL/GenBank/DDBJ databases">
        <authorList>
            <person name="de Groot N.N."/>
        </authorList>
    </citation>
    <scope>NUCLEOTIDE SEQUENCE [LARGE SCALE GENOMIC DNA]</scope>
    <source>
        <strain evidence="2 3">HL3</strain>
    </source>
</reference>
<feature type="transmembrane region" description="Helical" evidence="1">
    <location>
        <begin position="551"/>
        <end position="574"/>
    </location>
</feature>
<dbReference type="InterPro" id="IPR027463">
    <property type="entry name" value="AcrB_DN_DC_subdom"/>
</dbReference>
<dbReference type="Gene3D" id="3.30.70.1440">
    <property type="entry name" value="Multidrug efflux transporter AcrB pore domain"/>
    <property type="match status" value="1"/>
</dbReference>
<dbReference type="Gene3D" id="1.20.1640.10">
    <property type="entry name" value="Multidrug efflux transporter AcrB transmembrane domain"/>
    <property type="match status" value="2"/>
</dbReference>
<dbReference type="Gene3D" id="3.30.2090.10">
    <property type="entry name" value="Multidrug efflux transporter AcrB TolC docking domain, DN and DC subdomains"/>
    <property type="match status" value="2"/>
</dbReference>
<dbReference type="Pfam" id="PF00873">
    <property type="entry name" value="ACR_tran"/>
    <property type="match status" value="1"/>
</dbReference>
<feature type="transmembrane region" description="Helical" evidence="1">
    <location>
        <begin position="493"/>
        <end position="515"/>
    </location>
</feature>
<feature type="transmembrane region" description="Helical" evidence="1">
    <location>
        <begin position="1037"/>
        <end position="1064"/>
    </location>
</feature>
<feature type="transmembrane region" description="Helical" evidence="1">
    <location>
        <begin position="465"/>
        <end position="487"/>
    </location>
</feature>
<dbReference type="PANTHER" id="PTHR32063:SF16">
    <property type="entry name" value="CATION EFFLUX SYSTEM (ACRB_ACRD_ACRF FAMILY)"/>
    <property type="match status" value="1"/>
</dbReference>
<dbReference type="GO" id="GO:0042910">
    <property type="term" value="F:xenobiotic transmembrane transporter activity"/>
    <property type="evidence" value="ECO:0007669"/>
    <property type="project" value="TreeGrafter"/>
</dbReference>
<dbReference type="InterPro" id="IPR001036">
    <property type="entry name" value="Acrflvin-R"/>
</dbReference>
<dbReference type="Proteomes" id="UP000198611">
    <property type="component" value="Unassembled WGS sequence"/>
</dbReference>
<dbReference type="AlphaFoldDB" id="A0A1I1P6G7"/>
<organism evidence="2 3">
    <name type="scientific">Thiohalospira halophila DSM 15071</name>
    <dbReference type="NCBI Taxonomy" id="1123397"/>
    <lineage>
        <taxon>Bacteria</taxon>
        <taxon>Pseudomonadati</taxon>
        <taxon>Pseudomonadota</taxon>
        <taxon>Gammaproteobacteria</taxon>
        <taxon>Thiohalospirales</taxon>
        <taxon>Thiohalospiraceae</taxon>
        <taxon>Thiohalospira</taxon>
    </lineage>
</organism>
<gene>
    <name evidence="2" type="ORF">SAMN05660831_00629</name>
</gene>
<evidence type="ECO:0000256" key="1">
    <source>
        <dbReference type="SAM" id="Phobius"/>
    </source>
</evidence>
<name>A0A1I1P6G7_9GAMM</name>
<dbReference type="Gene3D" id="3.30.70.1430">
    <property type="entry name" value="Multidrug efflux transporter AcrB pore domain"/>
    <property type="match status" value="2"/>
</dbReference>
<feature type="transmembrane region" description="Helical" evidence="1">
    <location>
        <begin position="940"/>
        <end position="960"/>
    </location>
</feature>
<keyword evidence="1" id="KW-0812">Transmembrane</keyword>
<feature type="transmembrane region" description="Helical" evidence="1">
    <location>
        <begin position="361"/>
        <end position="381"/>
    </location>
</feature>
<dbReference type="PRINTS" id="PR00702">
    <property type="entry name" value="ACRIFLAVINRP"/>
</dbReference>
<dbReference type="Gene3D" id="3.30.70.1320">
    <property type="entry name" value="Multidrug efflux transporter AcrB pore domain like"/>
    <property type="match status" value="1"/>
</dbReference>
<feature type="transmembrane region" description="Helical" evidence="1">
    <location>
        <begin position="1012"/>
        <end position="1031"/>
    </location>
</feature>
<dbReference type="SUPFAM" id="SSF82693">
    <property type="entry name" value="Multidrug efflux transporter AcrB pore domain, PN1, PN2, PC1 and PC2 subdomains"/>
    <property type="match status" value="3"/>
</dbReference>
<sequence>MAEPNHGSDEGIRPNIAGSIARAFIDNKLTLLIILFSFLVGIFALNFTPREENPQIVVPAANVVVSKPGASPEEVEELVVKPLESILQGMPGIDDTYAVARDSMGVVTVRFNVGEDKEASLVKLYDRIMSNMDQMPPGTNEPVIQRVDVDDVPIMKVSLASEERNDLELRQIGLDAIEHLRRVEGASASYVHGGRSRTINVDLDLEAMREYNVTLLKISQVLEATNIDIPSGQLTRDGTTFPVRAGGMLEDADAVGDVVVALERHRPVFLKDVATVTDGAGDLNHVTRIGYGAAYTGERPENLEIPAVRMAIAKKPEANAVFVAERVLQRLDEIQGSVIPEDVRVDVTRNDGAKANQAVNFLIEHLGIAIGSVVVLLILFLGWRAAGIVTITIPLILFLTLAIGYAMGQTINRITLFALILALGLLVDDSIVVIENIYRHYSGKVKDYLETAIDAVNEIGKPTNVATFTVALALVPMFWVTGMMGPYMAPIPFFVPTAMIVSLAIAYTVAPYLAYRFLKAGGGGHESIEEHKRGILEKLYAVIMRPILRSIWARILFFLIVIGLMVGVMAMPAFDKVKFMMLPKNNTNTFNVTIDMPEGTALERTDRVARRVGDVLREHPEVTSYEPTVGMSGVVDFNGLLRGNSLKEGEHVGAVRVNLTNKHHRDISSIEIVRNLRPKLDAIGERFDANIKLVEDPPGPPVRATILAEVYGPDYDKVREIARELRTEVFEKTNDVVDIDTSVSADTREYDIRVNREKAALAGIMPAEVAQTLHAFLDGRDIGTIHMDTAQEPVPIHVQIPTEARVDVDDLEDIFFTNEQGRQIPLTEIATIEEQPTPKPIQHRNQRPVAYVTGELGSTSQVYAVLKMWDYLRNNALPSGVKLDQYFMAAPDTTGYSIRWDGEMRLTLDVFRDLGSAFAVAIILIYLVLVGYYGSFMVPIIVMGAIPLTMVGVFPGHWAMGQHFTATSMIGVIALAGIVVRNSLLLIDFILDNRRAGEGLFDAVLHAGIARLRPIMLTALALIIATSVILTDPVFGGLAISLMFGVFASTALTLFVIPLLYYLYERHLQRKAERRGETPA</sequence>
<feature type="transmembrane region" description="Helical" evidence="1">
    <location>
        <begin position="29"/>
        <end position="47"/>
    </location>
</feature>
<evidence type="ECO:0000313" key="2">
    <source>
        <dbReference type="EMBL" id="SFD05417.1"/>
    </source>
</evidence>
<feature type="transmembrane region" description="Helical" evidence="1">
    <location>
        <begin position="914"/>
        <end position="933"/>
    </location>
</feature>
<dbReference type="OrthoDB" id="9758297at2"/>
<accession>A0A1I1P6G7</accession>
<dbReference type="GO" id="GO:0005886">
    <property type="term" value="C:plasma membrane"/>
    <property type="evidence" value="ECO:0007669"/>
    <property type="project" value="TreeGrafter"/>
</dbReference>